<evidence type="ECO:0000256" key="1">
    <source>
        <dbReference type="SAM" id="MobiDB-lite"/>
    </source>
</evidence>
<proteinExistence type="predicted"/>
<feature type="compositionally biased region" description="Polar residues" evidence="1">
    <location>
        <begin position="225"/>
        <end position="235"/>
    </location>
</feature>
<feature type="compositionally biased region" description="Polar residues" evidence="1">
    <location>
        <begin position="95"/>
        <end position="109"/>
    </location>
</feature>
<evidence type="ECO:0000313" key="3">
    <source>
        <dbReference type="Proteomes" id="UP001437256"/>
    </source>
</evidence>
<evidence type="ECO:0000313" key="2">
    <source>
        <dbReference type="EMBL" id="KAL0067583.1"/>
    </source>
</evidence>
<reference evidence="2 3" key="1">
    <citation type="submission" date="2024-05" db="EMBL/GenBank/DDBJ databases">
        <title>A draft genome resource for the thread blight pathogen Marasmius tenuissimus strain MS-2.</title>
        <authorList>
            <person name="Yulfo-Soto G.E."/>
            <person name="Baruah I.K."/>
            <person name="Amoako-Attah I."/>
            <person name="Bukari Y."/>
            <person name="Meinhardt L.W."/>
            <person name="Bailey B.A."/>
            <person name="Cohen S.P."/>
        </authorList>
    </citation>
    <scope>NUCLEOTIDE SEQUENCE [LARGE SCALE GENOMIC DNA]</scope>
    <source>
        <strain evidence="2 3">MS-2</strain>
    </source>
</reference>
<name>A0ABR3A1V5_9AGAR</name>
<keyword evidence="3" id="KW-1185">Reference proteome</keyword>
<dbReference type="EMBL" id="JBBXMP010000024">
    <property type="protein sequence ID" value="KAL0067583.1"/>
    <property type="molecule type" value="Genomic_DNA"/>
</dbReference>
<sequence>MAVDHIPLTPSQPREDLQMLLRVEEGIGDSFSTGNTLASLSQLSDIEKRANDSQESAGAQSLPSPPVSNHVLTPLSSPAHPLIHSEDDHLERSYRSPSPFTPLPNSDSVSPFLFDEASDVLSTGVNSDEGELVNQWTPELRRPSPTFAELSSSIPSSPAMLYDPPSPSLSALIDESAENKTKRKSPADGFDEEDQDSISSSESRRQVIEQLTYEEDEQGEEGITLSHQDLSTKANVSMYMDHLSPVPADSSSDYHPASPHISPDTPRESLYSQPRVPPTYSMPSVPVPAQPQVWYMPRRIRSQKRKGSSSTATSAVHSPVDTRQPDHFALCQSQALTQANDVDSMVLMSQAPYDSQAYAD</sequence>
<dbReference type="Proteomes" id="UP001437256">
    <property type="component" value="Unassembled WGS sequence"/>
</dbReference>
<organism evidence="2 3">
    <name type="scientific">Marasmius tenuissimus</name>
    <dbReference type="NCBI Taxonomy" id="585030"/>
    <lineage>
        <taxon>Eukaryota</taxon>
        <taxon>Fungi</taxon>
        <taxon>Dikarya</taxon>
        <taxon>Basidiomycota</taxon>
        <taxon>Agaricomycotina</taxon>
        <taxon>Agaricomycetes</taxon>
        <taxon>Agaricomycetidae</taxon>
        <taxon>Agaricales</taxon>
        <taxon>Marasmiineae</taxon>
        <taxon>Marasmiaceae</taxon>
        <taxon>Marasmius</taxon>
    </lineage>
</organism>
<gene>
    <name evidence="2" type="ORF">AAF712_005298</name>
</gene>
<comment type="caution">
    <text evidence="2">The sequence shown here is derived from an EMBL/GenBank/DDBJ whole genome shotgun (WGS) entry which is preliminary data.</text>
</comment>
<feature type="region of interest" description="Disordered" evidence="1">
    <location>
        <begin position="43"/>
        <end position="111"/>
    </location>
</feature>
<feature type="region of interest" description="Disordered" evidence="1">
    <location>
        <begin position="300"/>
        <end position="325"/>
    </location>
</feature>
<feature type="region of interest" description="Disordered" evidence="1">
    <location>
        <begin position="125"/>
        <end position="288"/>
    </location>
</feature>
<protein>
    <submittedName>
        <fullName evidence="2">Uncharacterized protein</fullName>
    </submittedName>
</protein>
<accession>A0ABR3A1V5</accession>
<feature type="compositionally biased region" description="Polar residues" evidence="1">
    <location>
        <begin position="53"/>
        <end position="62"/>
    </location>
</feature>
<feature type="compositionally biased region" description="Basic and acidic residues" evidence="1">
    <location>
        <begin position="83"/>
        <end position="94"/>
    </location>
</feature>